<evidence type="ECO:0000313" key="2">
    <source>
        <dbReference type="Proteomes" id="UP000261284"/>
    </source>
</evidence>
<protein>
    <recommendedName>
        <fullName evidence="3">Heavy-metal-associated domain-containing protein</fullName>
    </recommendedName>
</protein>
<sequence length="142" mass="15545">MPKLNFRKIALTTVAVFAGLVLLLAVHLYMVTRPQAPDVHTRIMARVDFAANVGAAQGDTVTAFLYSQPGVDHVLFNPVTHIAIFTFAPIQTSATAIIARLQQTLPYKAKRIQPSEEEMAAGCPVASNTATSRVLRFFRHLN</sequence>
<name>A0A3E1NQK5_9BACT</name>
<accession>A0A3E1NQK5</accession>
<comment type="caution">
    <text evidence="1">The sequence shown here is derived from an EMBL/GenBank/DDBJ whole genome shotgun (WGS) entry which is preliminary data.</text>
</comment>
<dbReference type="Proteomes" id="UP000261284">
    <property type="component" value="Unassembled WGS sequence"/>
</dbReference>
<organism evidence="1 2">
    <name type="scientific">Deminuibacter soli</name>
    <dbReference type="NCBI Taxonomy" id="2291815"/>
    <lineage>
        <taxon>Bacteria</taxon>
        <taxon>Pseudomonadati</taxon>
        <taxon>Bacteroidota</taxon>
        <taxon>Chitinophagia</taxon>
        <taxon>Chitinophagales</taxon>
        <taxon>Chitinophagaceae</taxon>
        <taxon>Deminuibacter</taxon>
    </lineage>
</organism>
<reference evidence="1 2" key="1">
    <citation type="submission" date="2018-08" db="EMBL/GenBank/DDBJ databases">
        <title>Chitinophagaceae sp. K23C18032701, a novel bacterium isolated from forest soil.</title>
        <authorList>
            <person name="Wang C."/>
        </authorList>
    </citation>
    <scope>NUCLEOTIDE SEQUENCE [LARGE SCALE GENOMIC DNA]</scope>
    <source>
        <strain evidence="1 2">K23C18032701</strain>
    </source>
</reference>
<keyword evidence="2" id="KW-1185">Reference proteome</keyword>
<evidence type="ECO:0000313" key="1">
    <source>
        <dbReference type="EMBL" id="RFM30104.1"/>
    </source>
</evidence>
<evidence type="ECO:0008006" key="3">
    <source>
        <dbReference type="Google" id="ProtNLM"/>
    </source>
</evidence>
<dbReference type="AlphaFoldDB" id="A0A3E1NQK5"/>
<proteinExistence type="predicted"/>
<dbReference type="RefSeq" id="WP_116845860.1">
    <property type="nucleotide sequence ID" value="NZ_QTJU01000001.1"/>
</dbReference>
<dbReference type="EMBL" id="QTJU01000001">
    <property type="protein sequence ID" value="RFM30104.1"/>
    <property type="molecule type" value="Genomic_DNA"/>
</dbReference>
<gene>
    <name evidence="1" type="ORF">DXN05_03780</name>
</gene>
<dbReference type="OrthoDB" id="793749at2"/>